<keyword evidence="2" id="KW-0472">Membrane</keyword>
<evidence type="ECO:0000313" key="3">
    <source>
        <dbReference type="EMBL" id="QOS68990.1"/>
    </source>
</evidence>
<keyword evidence="2" id="KW-0812">Transmembrane</keyword>
<feature type="transmembrane region" description="Helical" evidence="2">
    <location>
        <begin position="94"/>
        <end position="112"/>
    </location>
</feature>
<feature type="transmembrane region" description="Helical" evidence="2">
    <location>
        <begin position="187"/>
        <end position="217"/>
    </location>
</feature>
<dbReference type="AlphaFoldDB" id="A0A6L7J022"/>
<evidence type="ECO:0000313" key="4">
    <source>
        <dbReference type="Proteomes" id="UP000478463"/>
    </source>
</evidence>
<feature type="transmembrane region" description="Helical" evidence="2">
    <location>
        <begin position="155"/>
        <end position="175"/>
    </location>
</feature>
<feature type="transmembrane region" description="Helical" evidence="2">
    <location>
        <begin position="12"/>
        <end position="34"/>
    </location>
</feature>
<dbReference type="EMBL" id="CP063310">
    <property type="protein sequence ID" value="QOS68990.1"/>
    <property type="molecule type" value="Genomic_DNA"/>
</dbReference>
<reference evidence="3 4" key="1">
    <citation type="submission" date="2020-10" db="EMBL/GenBank/DDBJ databases">
        <title>Eggerthella sp. nov., isolated from human feces.</title>
        <authorList>
            <person name="Yajun G."/>
        </authorList>
    </citation>
    <scope>NUCLEOTIDE SEQUENCE [LARGE SCALE GENOMIC DNA]</scope>
    <source>
        <strain evidence="3 4">HF-1101</strain>
    </source>
</reference>
<evidence type="ECO:0000256" key="2">
    <source>
        <dbReference type="SAM" id="Phobius"/>
    </source>
</evidence>
<feature type="transmembrane region" description="Helical" evidence="2">
    <location>
        <begin position="40"/>
        <end position="58"/>
    </location>
</feature>
<name>A0A6L7J022_9ACTN</name>
<dbReference type="Proteomes" id="UP000478463">
    <property type="component" value="Chromosome"/>
</dbReference>
<dbReference type="GO" id="GO:0016874">
    <property type="term" value="F:ligase activity"/>
    <property type="evidence" value="ECO:0007669"/>
    <property type="project" value="UniProtKB-KW"/>
</dbReference>
<feature type="compositionally biased region" description="Low complexity" evidence="1">
    <location>
        <begin position="417"/>
        <end position="428"/>
    </location>
</feature>
<feature type="transmembrane region" description="Helical" evidence="2">
    <location>
        <begin position="229"/>
        <end position="246"/>
    </location>
</feature>
<dbReference type="KEGG" id="egd:GS424_003840"/>
<organism evidence="3 4">
    <name type="scientific">Eggerthella guodeyinii</name>
    <dbReference type="NCBI Taxonomy" id="2690837"/>
    <lineage>
        <taxon>Bacteria</taxon>
        <taxon>Bacillati</taxon>
        <taxon>Actinomycetota</taxon>
        <taxon>Coriobacteriia</taxon>
        <taxon>Eggerthellales</taxon>
        <taxon>Eggerthellaceae</taxon>
        <taxon>Eggerthella</taxon>
    </lineage>
</organism>
<proteinExistence type="predicted"/>
<evidence type="ECO:0000256" key="1">
    <source>
        <dbReference type="SAM" id="MobiDB-lite"/>
    </source>
</evidence>
<sequence>MRDPSSGVVKLLYLQLYMTLFLDGINEIATHFGFPIPLGQVIRAVFLVVDMLVVFSLGRRRDVQIMILCIAFFALESLREVCFGFSGVVASGVYWSKVLSCILIFLAIKASYQRGLLNKKQMDGFFKLSIIIIPLFFLMLTYAGVMSLNQNDAGAYGSILSKNALTSVLLILFTMSLKFGFESPIRLIWTLIVMLCLVLLGSKAALILVAPILVLSMLHQMGKKGERRLWSFLLLGIGVIVGLSIFGDRINEVIESQLFRLHYVTAVQGQSWINYLFSGRNSLLEAGFTTFVSGATPLSLLVGDGFYSVTHGVANIVQSSGDVRGIEMDLFEILFSSGLVGLFFILLPVVEGVGAQRTNKSRDRFLLILALIVVLAFSILGGHVYTEGMASEYLGIFLGYLTMKDSKNSQDDQIPGQTSQSSISETSS</sequence>
<gene>
    <name evidence="3" type="ORF">GS424_003840</name>
</gene>
<dbReference type="RefSeq" id="WP_160943422.1">
    <property type="nucleotide sequence ID" value="NZ_CP063310.1"/>
</dbReference>
<protein>
    <submittedName>
        <fullName evidence="3">O-antigen ligase family protein</fullName>
    </submittedName>
</protein>
<feature type="region of interest" description="Disordered" evidence="1">
    <location>
        <begin position="408"/>
        <end position="428"/>
    </location>
</feature>
<accession>A0A6L7J022</accession>
<keyword evidence="3" id="KW-0436">Ligase</keyword>
<keyword evidence="2" id="KW-1133">Transmembrane helix</keyword>
<feature type="transmembrane region" description="Helical" evidence="2">
    <location>
        <begin position="365"/>
        <end position="385"/>
    </location>
</feature>
<feature type="transmembrane region" description="Helical" evidence="2">
    <location>
        <begin position="333"/>
        <end position="353"/>
    </location>
</feature>
<feature type="transmembrane region" description="Helical" evidence="2">
    <location>
        <begin position="124"/>
        <end position="143"/>
    </location>
</feature>